<dbReference type="AlphaFoldDB" id="X1P7B9"/>
<organism evidence="1">
    <name type="scientific">marine sediment metagenome</name>
    <dbReference type="NCBI Taxonomy" id="412755"/>
    <lineage>
        <taxon>unclassified sequences</taxon>
        <taxon>metagenomes</taxon>
        <taxon>ecological metagenomes</taxon>
    </lineage>
</organism>
<protein>
    <submittedName>
        <fullName evidence="1">Uncharacterized protein</fullName>
    </submittedName>
</protein>
<evidence type="ECO:0000313" key="1">
    <source>
        <dbReference type="EMBL" id="GAI34910.1"/>
    </source>
</evidence>
<proteinExistence type="predicted"/>
<name>X1P7B9_9ZZZZ</name>
<gene>
    <name evidence="1" type="ORF">S06H3_49400</name>
</gene>
<sequence>MIPTDANNLLDFHCPHCKAGIVIAPIFHIFKKGVKKGIKCEAAAIFSISGGEARLHQIVYDGREYSFPSGAGKKITGYQVRGPTFWKFKTKKGNIITLAQLTKL</sequence>
<reference evidence="1" key="1">
    <citation type="journal article" date="2014" name="Front. Microbiol.">
        <title>High frequency of phylogenetically diverse reductive dehalogenase-homologous genes in deep subseafloor sedimentary metagenomes.</title>
        <authorList>
            <person name="Kawai M."/>
            <person name="Futagami T."/>
            <person name="Toyoda A."/>
            <person name="Takaki Y."/>
            <person name="Nishi S."/>
            <person name="Hori S."/>
            <person name="Arai W."/>
            <person name="Tsubouchi T."/>
            <person name="Morono Y."/>
            <person name="Uchiyama I."/>
            <person name="Ito T."/>
            <person name="Fujiyama A."/>
            <person name="Inagaki F."/>
            <person name="Takami H."/>
        </authorList>
    </citation>
    <scope>NUCLEOTIDE SEQUENCE</scope>
    <source>
        <strain evidence="1">Expedition CK06-06</strain>
    </source>
</reference>
<comment type="caution">
    <text evidence="1">The sequence shown here is derived from an EMBL/GenBank/DDBJ whole genome shotgun (WGS) entry which is preliminary data.</text>
</comment>
<dbReference type="EMBL" id="BARV01031191">
    <property type="protein sequence ID" value="GAI34910.1"/>
    <property type="molecule type" value="Genomic_DNA"/>
</dbReference>
<accession>X1P7B9</accession>